<evidence type="ECO:0000313" key="6">
    <source>
        <dbReference type="EMBL" id="KAL1838900.1"/>
    </source>
</evidence>
<dbReference type="PANTHER" id="PTHR48102:SF7">
    <property type="entry name" value="ATP-DEPENDENT CLP PROTEASE ATP-BINDING SUBUNIT CLPX-LIKE, MITOCHONDRIAL"/>
    <property type="match status" value="1"/>
</dbReference>
<reference evidence="6 7" key="1">
    <citation type="journal article" date="2024" name="Commun. Biol.">
        <title>Comparative genomic analysis of thermophilic fungi reveals convergent evolutionary adaptations and gene losses.</title>
        <authorList>
            <person name="Steindorff A.S."/>
            <person name="Aguilar-Pontes M.V."/>
            <person name="Robinson A.J."/>
            <person name="Andreopoulos B."/>
            <person name="LaButti K."/>
            <person name="Kuo A."/>
            <person name="Mondo S."/>
            <person name="Riley R."/>
            <person name="Otillar R."/>
            <person name="Haridas S."/>
            <person name="Lipzen A."/>
            <person name="Grimwood J."/>
            <person name="Schmutz J."/>
            <person name="Clum A."/>
            <person name="Reid I.D."/>
            <person name="Moisan M.C."/>
            <person name="Butler G."/>
            <person name="Nguyen T.T.M."/>
            <person name="Dewar K."/>
            <person name="Conant G."/>
            <person name="Drula E."/>
            <person name="Henrissat B."/>
            <person name="Hansel C."/>
            <person name="Singer S."/>
            <person name="Hutchinson M.I."/>
            <person name="de Vries R.P."/>
            <person name="Natvig D.O."/>
            <person name="Powell A.J."/>
            <person name="Tsang A."/>
            <person name="Grigoriev I.V."/>
        </authorList>
    </citation>
    <scope>NUCLEOTIDE SEQUENCE [LARGE SCALE GENOMIC DNA]</scope>
    <source>
        <strain evidence="6 7">CBS 620.91</strain>
    </source>
</reference>
<dbReference type="InterPro" id="IPR027417">
    <property type="entry name" value="P-loop_NTPase"/>
</dbReference>
<dbReference type="InterPro" id="IPR003959">
    <property type="entry name" value="ATPase_AAA_core"/>
</dbReference>
<comment type="caution">
    <text evidence="6">The sequence shown here is derived from an EMBL/GenBank/DDBJ whole genome shotgun (WGS) entry which is preliminary data.</text>
</comment>
<protein>
    <submittedName>
        <fullName evidence="6">Uncharacterized protein</fullName>
    </submittedName>
</protein>
<keyword evidence="7" id="KW-1185">Reference proteome</keyword>
<dbReference type="SUPFAM" id="SSF52540">
    <property type="entry name" value="P-loop containing nucleoside triphosphate hydrolases"/>
    <property type="match status" value="1"/>
</dbReference>
<feature type="region of interest" description="Disordered" evidence="3">
    <location>
        <begin position="355"/>
        <end position="390"/>
    </location>
</feature>
<dbReference type="SMART" id="SM01086">
    <property type="entry name" value="ClpB_D2-small"/>
    <property type="match status" value="1"/>
</dbReference>
<evidence type="ECO:0000259" key="5">
    <source>
        <dbReference type="SMART" id="SM01086"/>
    </source>
</evidence>
<dbReference type="InterPro" id="IPR003593">
    <property type="entry name" value="AAA+_ATPase"/>
</dbReference>
<name>A0ABR3VBA2_HUMIN</name>
<dbReference type="PANTHER" id="PTHR48102">
    <property type="entry name" value="ATP-DEPENDENT CLP PROTEASE ATP-BINDING SUBUNIT CLPX-LIKE, MITOCHONDRIAL-RELATED"/>
    <property type="match status" value="1"/>
</dbReference>
<evidence type="ECO:0000256" key="1">
    <source>
        <dbReference type="ARBA" id="ARBA00022741"/>
    </source>
</evidence>
<feature type="domain" description="AAA+ ATPase" evidence="4">
    <location>
        <begin position="243"/>
        <end position="420"/>
    </location>
</feature>
<evidence type="ECO:0000256" key="3">
    <source>
        <dbReference type="SAM" id="MobiDB-lite"/>
    </source>
</evidence>
<feature type="compositionally biased region" description="Low complexity" evidence="3">
    <location>
        <begin position="364"/>
        <end position="380"/>
    </location>
</feature>
<evidence type="ECO:0000256" key="2">
    <source>
        <dbReference type="ARBA" id="ARBA00022840"/>
    </source>
</evidence>
<organism evidence="6 7">
    <name type="scientific">Humicola insolens</name>
    <name type="common">Soft-rot fungus</name>
    <dbReference type="NCBI Taxonomy" id="85995"/>
    <lineage>
        <taxon>Eukaryota</taxon>
        <taxon>Fungi</taxon>
        <taxon>Dikarya</taxon>
        <taxon>Ascomycota</taxon>
        <taxon>Pezizomycotina</taxon>
        <taxon>Sordariomycetes</taxon>
        <taxon>Sordariomycetidae</taxon>
        <taxon>Sordariales</taxon>
        <taxon>Chaetomiaceae</taxon>
        <taxon>Mycothermus</taxon>
    </lineage>
</organism>
<dbReference type="InterPro" id="IPR019489">
    <property type="entry name" value="Clp_ATPase_C"/>
</dbReference>
<dbReference type="SMART" id="SM00382">
    <property type="entry name" value="AAA"/>
    <property type="match status" value="1"/>
</dbReference>
<evidence type="ECO:0000259" key="4">
    <source>
        <dbReference type="SMART" id="SM00382"/>
    </source>
</evidence>
<feature type="region of interest" description="Disordered" evidence="3">
    <location>
        <begin position="449"/>
        <end position="470"/>
    </location>
</feature>
<keyword evidence="2" id="KW-0067">ATP-binding</keyword>
<proteinExistence type="predicted"/>
<dbReference type="Gene3D" id="3.40.50.300">
    <property type="entry name" value="P-loop containing nucleotide triphosphate hydrolases"/>
    <property type="match status" value="1"/>
</dbReference>
<dbReference type="EMBL" id="JAZGSY010000187">
    <property type="protein sequence ID" value="KAL1838900.1"/>
    <property type="molecule type" value="Genomic_DNA"/>
</dbReference>
<feature type="region of interest" description="Disordered" evidence="3">
    <location>
        <begin position="178"/>
        <end position="201"/>
    </location>
</feature>
<evidence type="ECO:0000313" key="7">
    <source>
        <dbReference type="Proteomes" id="UP001583172"/>
    </source>
</evidence>
<accession>A0ABR3VBA2</accession>
<gene>
    <name evidence="6" type="ORF">VTJ49DRAFT_2091</name>
</gene>
<dbReference type="Proteomes" id="UP001583172">
    <property type="component" value="Unassembled WGS sequence"/>
</dbReference>
<feature type="domain" description="Clp ATPase C-terminal" evidence="5">
    <location>
        <begin position="501"/>
        <end position="591"/>
    </location>
</feature>
<dbReference type="Pfam" id="PF07724">
    <property type="entry name" value="AAA_2"/>
    <property type="match status" value="1"/>
</dbReference>
<dbReference type="InterPro" id="IPR050052">
    <property type="entry name" value="ATP-dep_Clp_protease_ClpX"/>
</dbReference>
<sequence length="630" mass="70013">MMSVLCRPRALTYAATAAAIRVSRLRHPPSCSLYSRFSTSSVLLTGPRRSNYFDSGYSSTYDPTQETGRGPIFNNKNTFGVPQFYPRDLKKRVDDYVVGQDRAKKTICSVIFNHYQSLRRRQQHDLEDQHLREKLQRQKYAQEQEAFERAGYNTTTRVHPVEGGPWPPRRYAAAFPPARSRRQADDDHDGDFAAPPEDEFPGHHESVRGIHPIPDAIPYEPPSVSEDFVVPEDPSAPEHVKIDKSNLLLIGPTGVGKTYILETLSKKLNVPFTISDCNSFTQAGYIGQDVESCIERLLIEANYDIKAAEHGIVVLDEFDKIAKRETVNGRDVGGEGVQQALLKLVEGTKVTINVKDTHRSSRATTSPPSGYGSSTTTTPPSATPPTPGKVDQYTIDTTNILFVFCGAFVGLDRIVLRRVAKPSIGFGSDVRGRASSMTDIKDILPPEAYRHLPHQPSSPSPSGNGAGFTPLDLTTPADLQAYGFIPELIGRLHNICALAPLSLDELYRILTEPRNSLVAQYTALFETYPSRLFFTRRALYAIAERAAKNETGARGLKMEMERVLAEPMFDAPMPYVLITEACVKGEDKACYWGKDGRLELERRMQEEDEGQMEGSNTTFEQFREAGLSGG</sequence>
<dbReference type="Gene3D" id="1.10.8.60">
    <property type="match status" value="1"/>
</dbReference>
<keyword evidence="1" id="KW-0547">Nucleotide-binding</keyword>
<feature type="region of interest" description="Disordered" evidence="3">
    <location>
        <begin position="605"/>
        <end position="630"/>
    </location>
</feature>